<name>A0A2N0RSR9_9GLOM</name>
<comment type="caution">
    <text evidence="2">The sequence shown here is derived from an EMBL/GenBank/DDBJ whole genome shotgun (WGS) entry which is preliminary data.</text>
</comment>
<protein>
    <submittedName>
        <fullName evidence="2">Uncharacterized protein</fullName>
    </submittedName>
</protein>
<evidence type="ECO:0000256" key="1">
    <source>
        <dbReference type="SAM" id="MobiDB-lite"/>
    </source>
</evidence>
<dbReference type="VEuPathDB" id="FungiDB:RhiirFUN_013635"/>
<reference evidence="2 3" key="1">
    <citation type="submission" date="2017-10" db="EMBL/GenBank/DDBJ databases">
        <title>Extensive intraspecific genome diversity in a model arbuscular mycorrhizal fungus.</title>
        <authorList>
            <person name="Chen E.C.H."/>
            <person name="Morin E."/>
            <person name="Baudet D."/>
            <person name="Noel J."/>
            <person name="Ndikumana S."/>
            <person name="Charron P."/>
            <person name="St-Onge C."/>
            <person name="Giorgi J."/>
            <person name="Grigoriev I.V."/>
            <person name="Roux C."/>
            <person name="Martin F.M."/>
            <person name="Corradi N."/>
        </authorList>
    </citation>
    <scope>NUCLEOTIDE SEQUENCE [LARGE SCALE GENOMIC DNA]</scope>
    <source>
        <strain evidence="2 3">A1</strain>
    </source>
</reference>
<dbReference type="VEuPathDB" id="FungiDB:FUN_007624"/>
<dbReference type="AlphaFoldDB" id="A0A2N0RSR9"/>
<evidence type="ECO:0000313" key="2">
    <source>
        <dbReference type="EMBL" id="PKC66350.1"/>
    </source>
</evidence>
<evidence type="ECO:0000313" key="3">
    <source>
        <dbReference type="Proteomes" id="UP000232688"/>
    </source>
</evidence>
<reference evidence="2 3" key="2">
    <citation type="submission" date="2017-10" db="EMBL/GenBank/DDBJ databases">
        <title>Genome analyses suggest a sexual origin of heterokaryosis in a supposedly ancient asexual fungus.</title>
        <authorList>
            <person name="Corradi N."/>
            <person name="Sedzielewska K."/>
            <person name="Noel J."/>
            <person name="Charron P."/>
            <person name="Farinelli L."/>
            <person name="Marton T."/>
            <person name="Kruger M."/>
            <person name="Pelin A."/>
            <person name="Brachmann A."/>
            <person name="Corradi N."/>
        </authorList>
    </citation>
    <scope>NUCLEOTIDE SEQUENCE [LARGE SCALE GENOMIC DNA]</scope>
    <source>
        <strain evidence="2 3">A1</strain>
    </source>
</reference>
<dbReference type="VEuPathDB" id="FungiDB:RhiirA1_459860"/>
<gene>
    <name evidence="2" type="ORF">RhiirA1_459860</name>
</gene>
<feature type="compositionally biased region" description="Polar residues" evidence="1">
    <location>
        <begin position="170"/>
        <end position="179"/>
    </location>
</feature>
<dbReference type="VEuPathDB" id="FungiDB:FUN_017898"/>
<organism evidence="2 3">
    <name type="scientific">Rhizophagus irregularis</name>
    <dbReference type="NCBI Taxonomy" id="588596"/>
    <lineage>
        <taxon>Eukaryota</taxon>
        <taxon>Fungi</taxon>
        <taxon>Fungi incertae sedis</taxon>
        <taxon>Mucoromycota</taxon>
        <taxon>Glomeromycotina</taxon>
        <taxon>Glomeromycetes</taxon>
        <taxon>Glomerales</taxon>
        <taxon>Glomeraceae</taxon>
        <taxon>Rhizophagus</taxon>
    </lineage>
</organism>
<dbReference type="VEuPathDB" id="FungiDB:RhiirFUN_026476"/>
<accession>A0A2N0RSR9</accession>
<feature type="non-terminal residue" evidence="2">
    <location>
        <position position="1"/>
    </location>
</feature>
<feature type="region of interest" description="Disordered" evidence="1">
    <location>
        <begin position="147"/>
        <end position="197"/>
    </location>
</feature>
<dbReference type="Proteomes" id="UP000232688">
    <property type="component" value="Unassembled WGS sequence"/>
</dbReference>
<proteinExistence type="predicted"/>
<dbReference type="EMBL" id="LLXH01000470">
    <property type="protein sequence ID" value="PKC66350.1"/>
    <property type="molecule type" value="Genomic_DNA"/>
</dbReference>
<sequence>TNQPICIRLREQEQDIRQVLFKSLIKDVSQKIVLEVWHIQATGTSGIGHYVVLLNDAIYHITLISVHWYLKPNINQETLLQQIPAITSLCSTNNSDKNFPITNKLFGLSRKVIDSAIKADMYRNLSNMFKTFLYDIQNKFDEKQQTNEEDYLDINNPNITKHKGRPPKRLQSNVEQSSSKGKHALRNSMQIDENAEGSKGPLGTLGLSRSIKSIRSVGVLGIRIIDCLEGQPVFLTMLELAESNDISTILNNAENLIQKKIGKKKDKMWNYFHIIDIPNNPHKCAISIINKREVFCKCRQKVILDNDYDEKRLNEHSRNSRLREDLEDSSLPPPPSFSNKLCPGLHSEQIVTYINQTPATYGGARR</sequence>
<feature type="region of interest" description="Disordered" evidence="1">
    <location>
        <begin position="316"/>
        <end position="337"/>
    </location>
</feature>